<dbReference type="Proteomes" id="UP000703295">
    <property type="component" value="Unassembled WGS sequence"/>
</dbReference>
<keyword evidence="4" id="KW-1185">Reference proteome</keyword>
<sequence>MPAGFKYDLNPIEKTMPELCRFETVYRLSGGFNLDTSNLNGVVRIPPMAPLVIDFKARTAKVVVNVEVAEKITAGTTTLKIKKGSFAYVGMHLGNGSNGGTIEAIDKTSNADYDTVTLAASPTLAAEVGSVLFEASAVAGKTPKVTANALNYAWTEAKEGASVTAVGQAYEIRTSKLLVPVSENDKTSLGDRFMFTY</sequence>
<keyword evidence="2" id="KW-0945">Host-virus interaction</keyword>
<accession>A0ABS2EXQ9</accession>
<protein>
    <recommendedName>
        <fullName evidence="5">Head fiber protein</fullName>
    </recommendedName>
</protein>
<evidence type="ECO:0000256" key="1">
    <source>
        <dbReference type="ARBA" id="ARBA00004328"/>
    </source>
</evidence>
<evidence type="ECO:0008006" key="5">
    <source>
        <dbReference type="Google" id="ProtNLM"/>
    </source>
</evidence>
<gene>
    <name evidence="3" type="ORF">H6A31_12365</name>
</gene>
<dbReference type="EMBL" id="JACJJW010000040">
    <property type="protein sequence ID" value="MBM6759460.1"/>
    <property type="molecule type" value="Genomic_DNA"/>
</dbReference>
<comment type="caution">
    <text evidence="3">The sequence shown here is derived from an EMBL/GenBank/DDBJ whole genome shotgun (WGS) entry which is preliminary data.</text>
</comment>
<dbReference type="Pfam" id="PF11133">
    <property type="entry name" value="Phage_head_fibr"/>
    <property type="match status" value="1"/>
</dbReference>
<evidence type="ECO:0000313" key="4">
    <source>
        <dbReference type="Proteomes" id="UP000703295"/>
    </source>
</evidence>
<dbReference type="RefSeq" id="WP_204476648.1">
    <property type="nucleotide sequence ID" value="NZ_JACJJW010000040.1"/>
</dbReference>
<comment type="subcellular location">
    <subcellularLocation>
        <location evidence="1">Virion</location>
    </subcellularLocation>
</comment>
<dbReference type="InterPro" id="IPR022741">
    <property type="entry name" value="Phage_B103_Gp8"/>
</dbReference>
<name>A0ABS2EXQ9_9BACE</name>
<organism evidence="3 4">
    <name type="scientific">Bacteroides mediterraneensis</name>
    <dbReference type="NCBI Taxonomy" id="1841856"/>
    <lineage>
        <taxon>Bacteria</taxon>
        <taxon>Pseudomonadati</taxon>
        <taxon>Bacteroidota</taxon>
        <taxon>Bacteroidia</taxon>
        <taxon>Bacteroidales</taxon>
        <taxon>Bacteroidaceae</taxon>
        <taxon>Bacteroides</taxon>
    </lineage>
</organism>
<proteinExistence type="predicted"/>
<evidence type="ECO:0000256" key="2">
    <source>
        <dbReference type="ARBA" id="ARBA00022581"/>
    </source>
</evidence>
<evidence type="ECO:0000313" key="3">
    <source>
        <dbReference type="EMBL" id="MBM6759460.1"/>
    </source>
</evidence>
<reference evidence="3 4" key="1">
    <citation type="journal article" date="2021" name="Sci. Rep.">
        <title>The distribution of antibiotic resistance genes in chicken gut microbiota commensals.</title>
        <authorList>
            <person name="Juricova H."/>
            <person name="Matiasovicova J."/>
            <person name="Kubasova T."/>
            <person name="Cejkova D."/>
            <person name="Rychlik I."/>
        </authorList>
    </citation>
    <scope>NUCLEOTIDE SEQUENCE [LARGE SCALE GENOMIC DNA]</scope>
    <source>
        <strain evidence="3 4">An801</strain>
    </source>
</reference>